<dbReference type="AlphaFoldDB" id="A0A9J5W6U8"/>
<accession>A0A9J5W6U8</accession>
<feature type="non-terminal residue" evidence="1">
    <location>
        <position position="60"/>
    </location>
</feature>
<dbReference type="Proteomes" id="UP000824120">
    <property type="component" value="Chromosome 12"/>
</dbReference>
<name>A0A9J5W6U8_SOLCO</name>
<reference evidence="1 2" key="1">
    <citation type="submission" date="2020-09" db="EMBL/GenBank/DDBJ databases">
        <title>De no assembly of potato wild relative species, Solanum commersonii.</title>
        <authorList>
            <person name="Cho K."/>
        </authorList>
    </citation>
    <scope>NUCLEOTIDE SEQUENCE [LARGE SCALE GENOMIC DNA]</scope>
    <source>
        <strain evidence="1">LZ3.2</strain>
        <tissue evidence="1">Leaf</tissue>
    </source>
</reference>
<evidence type="ECO:0000313" key="2">
    <source>
        <dbReference type="Proteomes" id="UP000824120"/>
    </source>
</evidence>
<organism evidence="1 2">
    <name type="scientific">Solanum commersonii</name>
    <name type="common">Commerson's wild potato</name>
    <name type="synonym">Commerson's nightshade</name>
    <dbReference type="NCBI Taxonomy" id="4109"/>
    <lineage>
        <taxon>Eukaryota</taxon>
        <taxon>Viridiplantae</taxon>
        <taxon>Streptophyta</taxon>
        <taxon>Embryophyta</taxon>
        <taxon>Tracheophyta</taxon>
        <taxon>Spermatophyta</taxon>
        <taxon>Magnoliopsida</taxon>
        <taxon>eudicotyledons</taxon>
        <taxon>Gunneridae</taxon>
        <taxon>Pentapetalae</taxon>
        <taxon>asterids</taxon>
        <taxon>lamiids</taxon>
        <taxon>Solanales</taxon>
        <taxon>Solanaceae</taxon>
        <taxon>Solanoideae</taxon>
        <taxon>Solaneae</taxon>
        <taxon>Solanum</taxon>
    </lineage>
</organism>
<gene>
    <name evidence="1" type="ORF">H5410_061121</name>
</gene>
<keyword evidence="2" id="KW-1185">Reference proteome</keyword>
<sequence>MKMTKGRITNWIGIGLSWVQLERVNPKLFSTHSAQESEWTKAKDMLHCCLLVFVRNQFDL</sequence>
<protein>
    <submittedName>
        <fullName evidence="1">Uncharacterized protein</fullName>
    </submittedName>
</protein>
<comment type="caution">
    <text evidence="1">The sequence shown here is derived from an EMBL/GenBank/DDBJ whole genome shotgun (WGS) entry which is preliminary data.</text>
</comment>
<dbReference type="EMBL" id="JACXVP010000012">
    <property type="protein sequence ID" value="KAG5571355.1"/>
    <property type="molecule type" value="Genomic_DNA"/>
</dbReference>
<proteinExistence type="predicted"/>
<evidence type="ECO:0000313" key="1">
    <source>
        <dbReference type="EMBL" id="KAG5571355.1"/>
    </source>
</evidence>